<dbReference type="GO" id="GO:0032259">
    <property type="term" value="P:methylation"/>
    <property type="evidence" value="ECO:0007669"/>
    <property type="project" value="UniProtKB-KW"/>
</dbReference>
<organism evidence="2 3">
    <name type="scientific">Pseudooctadecabacter jejudonensis</name>
    <dbReference type="NCBI Taxonomy" id="1391910"/>
    <lineage>
        <taxon>Bacteria</taxon>
        <taxon>Pseudomonadati</taxon>
        <taxon>Pseudomonadota</taxon>
        <taxon>Alphaproteobacteria</taxon>
        <taxon>Rhodobacterales</taxon>
        <taxon>Paracoccaceae</taxon>
        <taxon>Pseudooctadecabacter</taxon>
    </lineage>
</organism>
<dbReference type="RefSeq" id="WP_085865603.1">
    <property type="nucleotide sequence ID" value="NZ_FWFT01000006.1"/>
</dbReference>
<sequence length="237" mass="27211">MSFFDFIEDLPYYQDVDVSVPRMNARYEALIAPHAEAINGARVLDLAAHDGRWSYAFAGAGAAEVVGIEGRQEMVDKFADFPDAPFKDRIDLRVGDIYDGMEAEIAKGETYDIVAVFGILYHLMDHFRLFQLIRKLQPKMVIVDSEFMLRPGPIMMLITERTSNVLNAIPQYEGQERAIKAVCSFRAMEDMAQALAYEIEWFDWDARDEDARVGLSDYYRPKDKRRGTCVLRPFRND</sequence>
<feature type="domain" description="Methyltransferase" evidence="1">
    <location>
        <begin position="43"/>
        <end position="132"/>
    </location>
</feature>
<gene>
    <name evidence="2" type="primary">cmoB</name>
    <name evidence="2" type="ORF">PSJ8397_03227</name>
</gene>
<name>A0A1Y5THH2_9RHOB</name>
<evidence type="ECO:0000313" key="2">
    <source>
        <dbReference type="EMBL" id="SLN60441.1"/>
    </source>
</evidence>
<proteinExistence type="predicted"/>
<dbReference type="Proteomes" id="UP000193623">
    <property type="component" value="Unassembled WGS sequence"/>
</dbReference>
<dbReference type="InterPro" id="IPR029063">
    <property type="entry name" value="SAM-dependent_MTases_sf"/>
</dbReference>
<accession>A0A1Y5THH2</accession>
<dbReference type="Gene3D" id="3.40.50.150">
    <property type="entry name" value="Vaccinia Virus protein VP39"/>
    <property type="match status" value="1"/>
</dbReference>
<dbReference type="InterPro" id="IPR041698">
    <property type="entry name" value="Methyltransf_25"/>
</dbReference>
<dbReference type="AlphaFoldDB" id="A0A1Y5THH2"/>
<dbReference type="CDD" id="cd02440">
    <property type="entry name" value="AdoMet_MTases"/>
    <property type="match status" value="1"/>
</dbReference>
<dbReference type="GO" id="GO:0008168">
    <property type="term" value="F:methyltransferase activity"/>
    <property type="evidence" value="ECO:0007669"/>
    <property type="project" value="UniProtKB-KW"/>
</dbReference>
<dbReference type="EMBL" id="FWFT01000006">
    <property type="protein sequence ID" value="SLN60441.1"/>
    <property type="molecule type" value="Genomic_DNA"/>
</dbReference>
<evidence type="ECO:0000313" key="3">
    <source>
        <dbReference type="Proteomes" id="UP000193623"/>
    </source>
</evidence>
<protein>
    <submittedName>
        <fullName evidence="2">tRNA (Mo5U34)-methyltransferase</fullName>
    </submittedName>
</protein>
<dbReference type="OrthoDB" id="3783712at2"/>
<keyword evidence="3" id="KW-1185">Reference proteome</keyword>
<reference evidence="2 3" key="1">
    <citation type="submission" date="2017-03" db="EMBL/GenBank/DDBJ databases">
        <authorList>
            <person name="Afonso C.L."/>
            <person name="Miller P.J."/>
            <person name="Scott M.A."/>
            <person name="Spackman E."/>
            <person name="Goraichik I."/>
            <person name="Dimitrov K.M."/>
            <person name="Suarez D.L."/>
            <person name="Swayne D.E."/>
        </authorList>
    </citation>
    <scope>NUCLEOTIDE SEQUENCE [LARGE SCALE GENOMIC DNA]</scope>
    <source>
        <strain evidence="2 3">CECT 8397</strain>
    </source>
</reference>
<keyword evidence="2" id="KW-0489">Methyltransferase</keyword>
<evidence type="ECO:0000259" key="1">
    <source>
        <dbReference type="Pfam" id="PF13649"/>
    </source>
</evidence>
<dbReference type="Pfam" id="PF13649">
    <property type="entry name" value="Methyltransf_25"/>
    <property type="match status" value="1"/>
</dbReference>
<dbReference type="SUPFAM" id="SSF53335">
    <property type="entry name" value="S-adenosyl-L-methionine-dependent methyltransferases"/>
    <property type="match status" value="1"/>
</dbReference>
<keyword evidence="2" id="KW-0808">Transferase</keyword>